<gene>
    <name evidence="3" type="ORF">BUALT_Bualt17G0071700</name>
</gene>
<evidence type="ECO:0000313" key="3">
    <source>
        <dbReference type="EMBL" id="KAG8366360.1"/>
    </source>
</evidence>
<proteinExistence type="predicted"/>
<reference evidence="3" key="1">
    <citation type="submission" date="2019-10" db="EMBL/GenBank/DDBJ databases">
        <authorList>
            <person name="Zhang R."/>
            <person name="Pan Y."/>
            <person name="Wang J."/>
            <person name="Ma R."/>
            <person name="Yu S."/>
        </authorList>
    </citation>
    <scope>NUCLEOTIDE SEQUENCE</scope>
    <source>
        <strain evidence="3">LA-IB0</strain>
        <tissue evidence="3">Leaf</tissue>
    </source>
</reference>
<accession>A0AAV6WH92</accession>
<organism evidence="3 4">
    <name type="scientific">Buddleja alternifolia</name>
    <dbReference type="NCBI Taxonomy" id="168488"/>
    <lineage>
        <taxon>Eukaryota</taxon>
        <taxon>Viridiplantae</taxon>
        <taxon>Streptophyta</taxon>
        <taxon>Embryophyta</taxon>
        <taxon>Tracheophyta</taxon>
        <taxon>Spermatophyta</taxon>
        <taxon>Magnoliopsida</taxon>
        <taxon>eudicotyledons</taxon>
        <taxon>Gunneridae</taxon>
        <taxon>Pentapetalae</taxon>
        <taxon>asterids</taxon>
        <taxon>lamiids</taxon>
        <taxon>Lamiales</taxon>
        <taxon>Scrophulariaceae</taxon>
        <taxon>Buddlejeae</taxon>
        <taxon>Buddleja</taxon>
    </lineage>
</organism>
<keyword evidence="1" id="KW-0732">Signal</keyword>
<comment type="caution">
    <text evidence="3">The sequence shown here is derived from an EMBL/GenBank/DDBJ whole genome shotgun (WGS) entry which is preliminary data.</text>
</comment>
<dbReference type="InterPro" id="IPR040338">
    <property type="entry name" value="At1g67623-like"/>
</dbReference>
<dbReference type="InterPro" id="IPR057136">
    <property type="entry name" value="At2g35280_TPR_dom"/>
</dbReference>
<feature type="domain" description="At2g35280-like TPR" evidence="2">
    <location>
        <begin position="48"/>
        <end position="153"/>
    </location>
</feature>
<protein>
    <recommendedName>
        <fullName evidence="2">At2g35280-like TPR domain-containing protein</fullName>
    </recommendedName>
</protein>
<dbReference type="PANTHER" id="PTHR33784">
    <property type="entry name" value="OS05G0482100 PROTEIN"/>
    <property type="match status" value="1"/>
</dbReference>
<evidence type="ECO:0000256" key="1">
    <source>
        <dbReference type="SAM" id="SignalP"/>
    </source>
</evidence>
<name>A0AAV6WH92_9LAMI</name>
<dbReference type="Proteomes" id="UP000826271">
    <property type="component" value="Unassembled WGS sequence"/>
</dbReference>
<dbReference type="EMBL" id="WHWC01000017">
    <property type="protein sequence ID" value="KAG8366360.1"/>
    <property type="molecule type" value="Genomic_DNA"/>
</dbReference>
<feature type="signal peptide" evidence="1">
    <location>
        <begin position="1"/>
        <end position="16"/>
    </location>
</feature>
<dbReference type="AlphaFoldDB" id="A0AAV6WH92"/>
<sequence>MDISFKLFLFLLTIRSYIFENFLLCSCKDFHDIAEDRYIYQCVSLDNFPIVAWTPLNEKQLAFLAKCEECDNPELIFRQVVVDYFGGKERKSAVSRLDRALKLEHPGILYLSCILLIFSDDNELKEQGAKWLCRCRKLRRELRVYRDKLIEILRTIWIESSLFEHRPFYCATRDDHKRKTSWPDNDEEEALLCKTCSINNEIRSISSCF</sequence>
<keyword evidence="4" id="KW-1185">Reference proteome</keyword>
<evidence type="ECO:0000259" key="2">
    <source>
        <dbReference type="Pfam" id="PF23310"/>
    </source>
</evidence>
<dbReference type="Pfam" id="PF23310">
    <property type="entry name" value="TPR_27"/>
    <property type="match status" value="1"/>
</dbReference>
<evidence type="ECO:0000313" key="4">
    <source>
        <dbReference type="Proteomes" id="UP000826271"/>
    </source>
</evidence>
<dbReference type="PANTHER" id="PTHR33784:SF10">
    <property type="entry name" value="F-BOX PROTEIN"/>
    <property type="match status" value="1"/>
</dbReference>
<feature type="chain" id="PRO_5043372495" description="At2g35280-like TPR domain-containing protein" evidence="1">
    <location>
        <begin position="17"/>
        <end position="209"/>
    </location>
</feature>